<accession>A0A8X6LMI2</accession>
<dbReference type="AlphaFoldDB" id="A0A8X6LMI2"/>
<name>A0A8X6LMI2_TRICU</name>
<gene>
    <name evidence="1" type="primary">NCL1_05166</name>
    <name evidence="1" type="ORF">TNCT_345461</name>
</gene>
<protein>
    <submittedName>
        <fullName evidence="1">Nucleolar protein 56</fullName>
    </submittedName>
</protein>
<keyword evidence="2" id="KW-1185">Reference proteome</keyword>
<evidence type="ECO:0000313" key="1">
    <source>
        <dbReference type="EMBL" id="GFR13782.1"/>
    </source>
</evidence>
<dbReference type="EMBL" id="BMAO01007119">
    <property type="protein sequence ID" value="GFR13782.1"/>
    <property type="molecule type" value="Genomic_DNA"/>
</dbReference>
<sequence length="75" mass="8219">MKDIVNGKLHLDLQLFLENNVPKAKEKSKLAVVLGVQDAALASAITETLNIQCLTSVIVFEILRGIIIIYSAQLK</sequence>
<dbReference type="OrthoDB" id="6436193at2759"/>
<dbReference type="Proteomes" id="UP000887116">
    <property type="component" value="Unassembled WGS sequence"/>
</dbReference>
<organism evidence="1 2">
    <name type="scientific">Trichonephila clavata</name>
    <name type="common">Joro spider</name>
    <name type="synonym">Nephila clavata</name>
    <dbReference type="NCBI Taxonomy" id="2740835"/>
    <lineage>
        <taxon>Eukaryota</taxon>
        <taxon>Metazoa</taxon>
        <taxon>Ecdysozoa</taxon>
        <taxon>Arthropoda</taxon>
        <taxon>Chelicerata</taxon>
        <taxon>Arachnida</taxon>
        <taxon>Araneae</taxon>
        <taxon>Araneomorphae</taxon>
        <taxon>Entelegynae</taxon>
        <taxon>Araneoidea</taxon>
        <taxon>Nephilidae</taxon>
        <taxon>Trichonephila</taxon>
    </lineage>
</organism>
<proteinExistence type="predicted"/>
<comment type="caution">
    <text evidence="1">The sequence shown here is derived from an EMBL/GenBank/DDBJ whole genome shotgun (WGS) entry which is preliminary data.</text>
</comment>
<evidence type="ECO:0000313" key="2">
    <source>
        <dbReference type="Proteomes" id="UP000887116"/>
    </source>
</evidence>
<reference evidence="1" key="1">
    <citation type="submission" date="2020-07" db="EMBL/GenBank/DDBJ databases">
        <title>Multicomponent nature underlies the extraordinary mechanical properties of spider dragline silk.</title>
        <authorList>
            <person name="Kono N."/>
            <person name="Nakamura H."/>
            <person name="Mori M."/>
            <person name="Yoshida Y."/>
            <person name="Ohtoshi R."/>
            <person name="Malay A.D."/>
            <person name="Moran D.A.P."/>
            <person name="Tomita M."/>
            <person name="Numata K."/>
            <person name="Arakawa K."/>
        </authorList>
    </citation>
    <scope>NUCLEOTIDE SEQUENCE</scope>
</reference>